<organism evidence="2 3">
    <name type="scientific">Spodoptera exigua</name>
    <name type="common">Beet armyworm</name>
    <name type="synonym">Noctua fulgens</name>
    <dbReference type="NCBI Taxonomy" id="7107"/>
    <lineage>
        <taxon>Eukaryota</taxon>
        <taxon>Metazoa</taxon>
        <taxon>Ecdysozoa</taxon>
        <taxon>Arthropoda</taxon>
        <taxon>Hexapoda</taxon>
        <taxon>Insecta</taxon>
        <taxon>Pterygota</taxon>
        <taxon>Neoptera</taxon>
        <taxon>Endopterygota</taxon>
        <taxon>Lepidoptera</taxon>
        <taxon>Glossata</taxon>
        <taxon>Ditrysia</taxon>
        <taxon>Noctuoidea</taxon>
        <taxon>Noctuidae</taxon>
        <taxon>Amphipyrinae</taxon>
        <taxon>Spodoptera</taxon>
    </lineage>
</organism>
<sequence>MVVKGGSTTNLKKHLMKKHRSTYETIIPCSVSDAAVENNLEAPSTSNKALPSTSTKVQKKLRDELETAKYVSITTDGWTSRATTSYNHRHGSLALSFTCAKVNYWVLLVLNLIWNNVSRSPVNNVGYQLATMFAGCAGRQRVRLCQYGPCCAGVRTLHDFVAKEIYLSSARLVKLATKESEEHVMDKNKSIDLNISTSTDIYEEADKRESPLPSGFENQLIKLNELLGDVFNEDDASTKENIEPTAPSSEKIQSTSSTTKNIEPTVSSAENIEPIASTSTHFEIIVDHEITPMPSPSSNEICDDTFCVGYAESENPPILTNDDLYGNLPTPSVTSFSSVYTPTAQSKQTRQPTFKRDKGKKRLIHKENWVGKHIQEKQLKEPCNEKCRLKCSTKFSEKQREIIFKKFWNLGDRQKQWHFVIMYTQKIPKRRQTTEVTKHDRRNTFYYFLPNEDKQKTKVCKTMFLNTISAGERIVTTSWKKYDGEMTVSDDKRGKYIHKANVMDEEMIRSVCDHVKSFSLVESHYIRKDSKKLYLEDVKSASRMFNLYSEWFDSDKYRNKASTKRQYRDILNANFNIGFHKPKKDLCDVCHVYCNKEIPTEEEKSAFLKHQSAKKAARVLKQQDKNEAISNEEIVAATFDFEKVLVTPHGDVSVFYYKRKLSTLNFTLYELATKEATCFMWHEAIAKRGANEVSSCLYQFIKQKVIQNKWTRLREVTVHALHYDRIEYKYNFEDEPKTIKILRSGNRNTERLSREFEIKQAYDGDLPISRNKYKDLINLCQTNIIPEKYHNFYQKLKFDQNVQEPLEDIDEDSLIMTDMILFLL</sequence>
<feature type="region of interest" description="Disordered" evidence="1">
    <location>
        <begin position="237"/>
        <end position="267"/>
    </location>
</feature>
<feature type="compositionally biased region" description="Polar residues" evidence="1">
    <location>
        <begin position="246"/>
        <end position="267"/>
    </location>
</feature>
<proteinExistence type="predicted"/>
<dbReference type="AlphaFoldDB" id="A0A835G309"/>
<dbReference type="PANTHER" id="PTHR10773:SF19">
    <property type="match status" value="1"/>
</dbReference>
<dbReference type="Proteomes" id="UP000648187">
    <property type="component" value="Unassembled WGS sequence"/>
</dbReference>
<dbReference type="EMBL" id="JACKWZ010000639">
    <property type="protein sequence ID" value="KAF9406108.1"/>
    <property type="molecule type" value="Genomic_DNA"/>
</dbReference>
<evidence type="ECO:0000313" key="3">
    <source>
        <dbReference type="Proteomes" id="UP000648187"/>
    </source>
</evidence>
<feature type="compositionally biased region" description="Polar residues" evidence="1">
    <location>
        <begin position="336"/>
        <end position="352"/>
    </location>
</feature>
<feature type="region of interest" description="Disordered" evidence="1">
    <location>
        <begin position="336"/>
        <end position="358"/>
    </location>
</feature>
<accession>A0A835G309</accession>
<evidence type="ECO:0000256" key="1">
    <source>
        <dbReference type="SAM" id="MobiDB-lite"/>
    </source>
</evidence>
<dbReference type="PANTHER" id="PTHR10773">
    <property type="entry name" value="DNA-DIRECTED RNA POLYMERASES I, II, AND III SUBUNIT RPABC2"/>
    <property type="match status" value="1"/>
</dbReference>
<name>A0A835G309_SPOEX</name>
<protein>
    <submittedName>
        <fullName evidence="2">Uncharacterized protein</fullName>
    </submittedName>
</protein>
<keyword evidence="3" id="KW-1185">Reference proteome</keyword>
<gene>
    <name evidence="2" type="ORF">HW555_013414</name>
</gene>
<comment type="caution">
    <text evidence="2">The sequence shown here is derived from an EMBL/GenBank/DDBJ whole genome shotgun (WGS) entry which is preliminary data.</text>
</comment>
<reference evidence="2" key="1">
    <citation type="submission" date="2020-08" db="EMBL/GenBank/DDBJ databases">
        <title>Spodoptera exigua strain:BAW_Kor-Di-RS1 Genome sequencing and assembly.</title>
        <authorList>
            <person name="Kim J."/>
            <person name="Nam H.Y."/>
            <person name="Kwon M."/>
            <person name="Choi J.H."/>
            <person name="Cho S.R."/>
            <person name="Kim G.-H."/>
        </authorList>
    </citation>
    <scope>NUCLEOTIDE SEQUENCE</scope>
    <source>
        <strain evidence="2">BAW_Kor-Di-RS1</strain>
        <tissue evidence="2">Whole-body</tissue>
    </source>
</reference>
<evidence type="ECO:0000313" key="2">
    <source>
        <dbReference type="EMBL" id="KAF9406108.1"/>
    </source>
</evidence>